<dbReference type="EMBL" id="BNJG01000003">
    <property type="protein sequence ID" value="GHO58920.1"/>
    <property type="molecule type" value="Genomic_DNA"/>
</dbReference>
<dbReference type="Proteomes" id="UP000654345">
    <property type="component" value="Unassembled WGS sequence"/>
</dbReference>
<keyword evidence="2" id="KW-0472">Membrane</keyword>
<feature type="transmembrane region" description="Helical" evidence="2">
    <location>
        <begin position="38"/>
        <end position="59"/>
    </location>
</feature>
<sequence length="228" mass="25387">MPKQTTHLPTKSQRQQERRERQRLERERQLRAKRNRNIIIAAVIVVALLAIGGVTWTLWKPAQAANSSSTSATATASSNTNTSDNPLYPSVNGIACQGNEQLDYHIHAHLSIYINGQQVQVPQSIGIASDNSCIYWLHTHDTSGILHIESPKTKTYALGDFLQIWHGRFPELQYPAQLSQTSGWTVYVNGKQYNGDINSVPLNAHALITLAYNSPGITPDTTYNWQGL</sequence>
<comment type="caution">
    <text evidence="3">The sequence shown here is derived from an EMBL/GenBank/DDBJ whole genome shotgun (WGS) entry which is preliminary data.</text>
</comment>
<evidence type="ECO:0000256" key="2">
    <source>
        <dbReference type="SAM" id="Phobius"/>
    </source>
</evidence>
<feature type="region of interest" description="Disordered" evidence="1">
    <location>
        <begin position="1"/>
        <end position="24"/>
    </location>
</feature>
<dbReference type="RefSeq" id="WP_201375159.1">
    <property type="nucleotide sequence ID" value="NZ_BNJG01000003.1"/>
</dbReference>
<protein>
    <recommendedName>
        <fullName evidence="5">DUF4115 domain-containing protein</fullName>
    </recommendedName>
</protein>
<gene>
    <name evidence="3" type="ORF">KSB_73950</name>
</gene>
<accession>A0ABQ3V201</accession>
<feature type="compositionally biased region" description="Basic and acidic residues" evidence="1">
    <location>
        <begin position="14"/>
        <end position="24"/>
    </location>
</feature>
<keyword evidence="4" id="KW-1185">Reference proteome</keyword>
<reference evidence="3 4" key="1">
    <citation type="journal article" date="2021" name="Int. J. Syst. Evol. Microbiol.">
        <title>Reticulibacter mediterranei gen. nov., sp. nov., within the new family Reticulibacteraceae fam. nov., and Ktedonospora formicarum gen. nov., sp. nov., Ktedonobacter robiniae sp. nov., Dictyobacter formicarum sp. nov. and Dictyobacter arantiisoli sp. nov., belonging to the class Ktedonobacteria.</title>
        <authorList>
            <person name="Yabe S."/>
            <person name="Zheng Y."/>
            <person name="Wang C.M."/>
            <person name="Sakai Y."/>
            <person name="Abe K."/>
            <person name="Yokota A."/>
            <person name="Donadio S."/>
            <person name="Cavaletti L."/>
            <person name="Monciardini P."/>
        </authorList>
    </citation>
    <scope>NUCLEOTIDE SEQUENCE [LARGE SCALE GENOMIC DNA]</scope>
    <source>
        <strain evidence="3 4">SOSP1-30</strain>
    </source>
</reference>
<evidence type="ECO:0000256" key="1">
    <source>
        <dbReference type="SAM" id="MobiDB-lite"/>
    </source>
</evidence>
<evidence type="ECO:0008006" key="5">
    <source>
        <dbReference type="Google" id="ProtNLM"/>
    </source>
</evidence>
<evidence type="ECO:0000313" key="3">
    <source>
        <dbReference type="EMBL" id="GHO58920.1"/>
    </source>
</evidence>
<evidence type="ECO:0000313" key="4">
    <source>
        <dbReference type="Proteomes" id="UP000654345"/>
    </source>
</evidence>
<name>A0ABQ3V201_9CHLR</name>
<proteinExistence type="predicted"/>
<keyword evidence="2" id="KW-0812">Transmembrane</keyword>
<feature type="compositionally biased region" description="Polar residues" evidence="1">
    <location>
        <begin position="1"/>
        <end position="12"/>
    </location>
</feature>
<organism evidence="3 4">
    <name type="scientific">Ktedonobacter robiniae</name>
    <dbReference type="NCBI Taxonomy" id="2778365"/>
    <lineage>
        <taxon>Bacteria</taxon>
        <taxon>Bacillati</taxon>
        <taxon>Chloroflexota</taxon>
        <taxon>Ktedonobacteria</taxon>
        <taxon>Ktedonobacterales</taxon>
        <taxon>Ktedonobacteraceae</taxon>
        <taxon>Ktedonobacter</taxon>
    </lineage>
</organism>
<keyword evidence="2" id="KW-1133">Transmembrane helix</keyword>